<sequence length="92" mass="10801">MKVIFLKDVKGTGRKFEERQVSDGYAINFLIPNKLAVVADGPGLAAVRQLKAQEEKYREAEDKRIQEKQAKREEKRREKEEALEKLRREERS</sequence>
<organism evidence="6 7">
    <name type="scientific">Candidatus Zambryskibacteria bacterium RIFCSPHIGHO2_01_FULL_46_25</name>
    <dbReference type="NCBI Taxonomy" id="1802738"/>
    <lineage>
        <taxon>Bacteria</taxon>
        <taxon>Candidatus Zambryskiibacteriota</taxon>
    </lineage>
</organism>
<reference evidence="6 7" key="1">
    <citation type="journal article" date="2016" name="Nat. Commun.">
        <title>Thousands of microbial genomes shed light on interconnected biogeochemical processes in an aquifer system.</title>
        <authorList>
            <person name="Anantharaman K."/>
            <person name="Brown C.T."/>
            <person name="Hug L.A."/>
            <person name="Sharon I."/>
            <person name="Castelle C.J."/>
            <person name="Probst A.J."/>
            <person name="Thomas B.C."/>
            <person name="Singh A."/>
            <person name="Wilkins M.J."/>
            <person name="Karaoz U."/>
            <person name="Brodie E.L."/>
            <person name="Williams K.H."/>
            <person name="Hubbard S.S."/>
            <person name="Banfield J.F."/>
        </authorList>
    </citation>
    <scope>NUCLEOTIDE SEQUENCE [LARGE SCALE GENOMIC DNA]</scope>
</reference>
<evidence type="ECO:0000256" key="2">
    <source>
        <dbReference type="ARBA" id="ARBA00022980"/>
    </source>
</evidence>
<dbReference type="AlphaFoldDB" id="A0A1G2SZ54"/>
<protein>
    <recommendedName>
        <fullName evidence="5">Ribosomal protein L9 domain-containing protein</fullName>
    </recommendedName>
</protein>
<keyword evidence="3" id="KW-0687">Ribonucleoprotein</keyword>
<comment type="caution">
    <text evidence="6">The sequence shown here is derived from an EMBL/GenBank/DDBJ whole genome shotgun (WGS) entry which is preliminary data.</text>
</comment>
<comment type="similarity">
    <text evidence="1">Belongs to the bacterial ribosomal protein bL9 family.</text>
</comment>
<evidence type="ECO:0000256" key="1">
    <source>
        <dbReference type="ARBA" id="ARBA00010605"/>
    </source>
</evidence>
<dbReference type="SUPFAM" id="SSF55658">
    <property type="entry name" value="L9 N-domain-like"/>
    <property type="match status" value="1"/>
</dbReference>
<dbReference type="GO" id="GO:1990904">
    <property type="term" value="C:ribonucleoprotein complex"/>
    <property type="evidence" value="ECO:0007669"/>
    <property type="project" value="UniProtKB-KW"/>
</dbReference>
<evidence type="ECO:0000313" key="6">
    <source>
        <dbReference type="EMBL" id="OHA90275.1"/>
    </source>
</evidence>
<evidence type="ECO:0000259" key="5">
    <source>
        <dbReference type="Pfam" id="PF01281"/>
    </source>
</evidence>
<dbReference type="InterPro" id="IPR020070">
    <property type="entry name" value="Ribosomal_bL9_N"/>
</dbReference>
<name>A0A1G2SZ54_9BACT</name>
<accession>A0A1G2SZ54</accession>
<dbReference type="Pfam" id="PF01281">
    <property type="entry name" value="Ribosomal_L9_N"/>
    <property type="match status" value="1"/>
</dbReference>
<evidence type="ECO:0000313" key="7">
    <source>
        <dbReference type="Proteomes" id="UP000178107"/>
    </source>
</evidence>
<keyword evidence="2" id="KW-0689">Ribosomal protein</keyword>
<dbReference type="EMBL" id="MHVH01000005">
    <property type="protein sequence ID" value="OHA90275.1"/>
    <property type="molecule type" value="Genomic_DNA"/>
</dbReference>
<dbReference type="GO" id="GO:0005840">
    <property type="term" value="C:ribosome"/>
    <property type="evidence" value="ECO:0007669"/>
    <property type="project" value="UniProtKB-KW"/>
</dbReference>
<dbReference type="Proteomes" id="UP000178107">
    <property type="component" value="Unassembled WGS sequence"/>
</dbReference>
<evidence type="ECO:0000256" key="4">
    <source>
        <dbReference type="SAM" id="MobiDB-lite"/>
    </source>
</evidence>
<dbReference type="Gene3D" id="3.40.5.10">
    <property type="entry name" value="Ribosomal protein L9, N-terminal domain"/>
    <property type="match status" value="1"/>
</dbReference>
<dbReference type="InterPro" id="IPR036935">
    <property type="entry name" value="Ribosomal_bL9_N_sf"/>
</dbReference>
<feature type="domain" description="Ribosomal protein L9" evidence="5">
    <location>
        <begin position="1"/>
        <end position="40"/>
    </location>
</feature>
<evidence type="ECO:0000256" key="3">
    <source>
        <dbReference type="ARBA" id="ARBA00023274"/>
    </source>
</evidence>
<feature type="region of interest" description="Disordered" evidence="4">
    <location>
        <begin position="58"/>
        <end position="92"/>
    </location>
</feature>
<proteinExistence type="inferred from homology"/>
<dbReference type="InterPro" id="IPR009027">
    <property type="entry name" value="Ribosomal_bL9/RNase_H1_N"/>
</dbReference>
<gene>
    <name evidence="6" type="ORF">A2838_01565</name>
</gene>